<gene>
    <name evidence="1" type="ORF">L596_003905</name>
</gene>
<protein>
    <submittedName>
        <fullName evidence="1">Uncharacterized protein</fullName>
    </submittedName>
</protein>
<proteinExistence type="predicted"/>
<organism evidence="1 2">
    <name type="scientific">Steinernema carpocapsae</name>
    <name type="common">Entomopathogenic nematode</name>
    <dbReference type="NCBI Taxonomy" id="34508"/>
    <lineage>
        <taxon>Eukaryota</taxon>
        <taxon>Metazoa</taxon>
        <taxon>Ecdysozoa</taxon>
        <taxon>Nematoda</taxon>
        <taxon>Chromadorea</taxon>
        <taxon>Rhabditida</taxon>
        <taxon>Tylenchina</taxon>
        <taxon>Panagrolaimomorpha</taxon>
        <taxon>Strongyloidoidea</taxon>
        <taxon>Steinernematidae</taxon>
        <taxon>Steinernema</taxon>
    </lineage>
</organism>
<reference evidence="1 2" key="2">
    <citation type="journal article" date="2019" name="G3 (Bethesda)">
        <title>Hybrid Assembly of the Genome of the Entomopathogenic Nematode Steinernema carpocapsae Identifies the X-Chromosome.</title>
        <authorList>
            <person name="Serra L."/>
            <person name="Macchietto M."/>
            <person name="Macias-Munoz A."/>
            <person name="McGill C.J."/>
            <person name="Rodriguez I.M."/>
            <person name="Rodriguez B."/>
            <person name="Murad R."/>
            <person name="Mortazavi A."/>
        </authorList>
    </citation>
    <scope>NUCLEOTIDE SEQUENCE [LARGE SCALE GENOMIC DNA]</scope>
    <source>
        <strain evidence="1 2">ALL</strain>
    </source>
</reference>
<keyword evidence="2" id="KW-1185">Reference proteome</keyword>
<comment type="caution">
    <text evidence="1">The sequence shown here is derived from an EMBL/GenBank/DDBJ whole genome shotgun (WGS) entry which is preliminary data.</text>
</comment>
<evidence type="ECO:0000313" key="2">
    <source>
        <dbReference type="Proteomes" id="UP000298663"/>
    </source>
</evidence>
<evidence type="ECO:0000313" key="1">
    <source>
        <dbReference type="EMBL" id="TMS36827.1"/>
    </source>
</evidence>
<dbReference type="EMBL" id="CM016762">
    <property type="protein sequence ID" value="TMS36827.1"/>
    <property type="molecule type" value="Genomic_DNA"/>
</dbReference>
<dbReference type="EMBL" id="AZBU02000001">
    <property type="protein sequence ID" value="TMS36827.1"/>
    <property type="molecule type" value="Genomic_DNA"/>
</dbReference>
<sequence>MEMPSCTAYNLLSQQALVSIDVGRRAADSDGPAVKLQGNGGHRLITRISGSLRSAAFVCPGDATNLRWCSVSYKY</sequence>
<dbReference type="AlphaFoldDB" id="A0A4U8UXE7"/>
<accession>A0A4U8UXE7</accession>
<name>A0A4U8UXE7_STECR</name>
<dbReference type="Proteomes" id="UP000298663">
    <property type="component" value="Chromosome X"/>
</dbReference>
<reference evidence="1 2" key="1">
    <citation type="journal article" date="2015" name="Genome Biol.">
        <title>Comparative genomics of Steinernema reveals deeply conserved gene regulatory networks.</title>
        <authorList>
            <person name="Dillman A.R."/>
            <person name="Macchietto M."/>
            <person name="Porter C.F."/>
            <person name="Rogers A."/>
            <person name="Williams B."/>
            <person name="Antoshechkin I."/>
            <person name="Lee M.M."/>
            <person name="Goodwin Z."/>
            <person name="Lu X."/>
            <person name="Lewis E.E."/>
            <person name="Goodrich-Blair H."/>
            <person name="Stock S.P."/>
            <person name="Adams B.J."/>
            <person name="Sternberg P.W."/>
            <person name="Mortazavi A."/>
        </authorList>
    </citation>
    <scope>NUCLEOTIDE SEQUENCE [LARGE SCALE GENOMIC DNA]</scope>
    <source>
        <strain evidence="1 2">ALL</strain>
    </source>
</reference>